<organism evidence="10 11">
    <name type="scientific">Piscinibacter gummiphilus</name>
    <dbReference type="NCBI Taxonomy" id="946333"/>
    <lineage>
        <taxon>Bacteria</taxon>
        <taxon>Pseudomonadati</taxon>
        <taxon>Pseudomonadota</taxon>
        <taxon>Betaproteobacteria</taxon>
        <taxon>Burkholderiales</taxon>
        <taxon>Sphaerotilaceae</taxon>
        <taxon>Piscinibacter</taxon>
    </lineage>
</organism>
<proteinExistence type="predicted"/>
<dbReference type="RefSeq" id="WP_316702215.1">
    <property type="nucleotide sequence ID" value="NZ_CP136336.1"/>
</dbReference>
<dbReference type="Gene3D" id="3.40.50.2300">
    <property type="match status" value="1"/>
</dbReference>
<evidence type="ECO:0000256" key="4">
    <source>
        <dbReference type="ARBA" id="ARBA00023125"/>
    </source>
</evidence>
<feature type="DNA-binding region" description="OmpR/PhoB-type" evidence="7">
    <location>
        <begin position="193"/>
        <end position="293"/>
    </location>
</feature>
<evidence type="ECO:0000256" key="3">
    <source>
        <dbReference type="ARBA" id="ARBA00023015"/>
    </source>
</evidence>
<evidence type="ECO:0000256" key="5">
    <source>
        <dbReference type="ARBA" id="ARBA00023163"/>
    </source>
</evidence>
<evidence type="ECO:0000256" key="2">
    <source>
        <dbReference type="ARBA" id="ARBA00023012"/>
    </source>
</evidence>
<keyword evidence="2" id="KW-0902">Two-component regulatory system</keyword>
<evidence type="ECO:0000259" key="9">
    <source>
        <dbReference type="PROSITE" id="PS51755"/>
    </source>
</evidence>
<keyword evidence="5" id="KW-0804">Transcription</keyword>
<keyword evidence="1 6" id="KW-0597">Phosphoprotein</keyword>
<dbReference type="EMBL" id="CP136336">
    <property type="protein sequence ID" value="WOB09259.1"/>
    <property type="molecule type" value="Genomic_DNA"/>
</dbReference>
<dbReference type="Proteomes" id="UP001303946">
    <property type="component" value="Chromosome"/>
</dbReference>
<dbReference type="SMART" id="SM00862">
    <property type="entry name" value="Trans_reg_C"/>
    <property type="match status" value="1"/>
</dbReference>
<dbReference type="Gene3D" id="1.10.10.10">
    <property type="entry name" value="Winged helix-like DNA-binding domain superfamily/Winged helix DNA-binding domain"/>
    <property type="match status" value="1"/>
</dbReference>
<keyword evidence="11" id="KW-1185">Reference proteome</keyword>
<dbReference type="SUPFAM" id="SSF52172">
    <property type="entry name" value="CheY-like"/>
    <property type="match status" value="1"/>
</dbReference>
<feature type="domain" description="OmpR/PhoB-type" evidence="9">
    <location>
        <begin position="193"/>
        <end position="293"/>
    </location>
</feature>
<dbReference type="SMART" id="SM00448">
    <property type="entry name" value="REC"/>
    <property type="match status" value="1"/>
</dbReference>
<evidence type="ECO:0000256" key="1">
    <source>
        <dbReference type="ARBA" id="ARBA00022553"/>
    </source>
</evidence>
<gene>
    <name evidence="10" type="ORF">RXV79_04175</name>
</gene>
<accession>A0ABZ0CWA8</accession>
<keyword evidence="3" id="KW-0805">Transcription regulation</keyword>
<dbReference type="InterPro" id="IPR016032">
    <property type="entry name" value="Sig_transdc_resp-reg_C-effctor"/>
</dbReference>
<evidence type="ECO:0000313" key="11">
    <source>
        <dbReference type="Proteomes" id="UP001303946"/>
    </source>
</evidence>
<evidence type="ECO:0000313" key="10">
    <source>
        <dbReference type="EMBL" id="WOB09259.1"/>
    </source>
</evidence>
<dbReference type="PANTHER" id="PTHR48111:SF4">
    <property type="entry name" value="DNA-BINDING DUAL TRANSCRIPTIONAL REGULATOR OMPR"/>
    <property type="match status" value="1"/>
</dbReference>
<dbReference type="PROSITE" id="PS50110">
    <property type="entry name" value="RESPONSE_REGULATORY"/>
    <property type="match status" value="1"/>
</dbReference>
<feature type="domain" description="Response regulatory" evidence="8">
    <location>
        <begin position="56"/>
        <end position="170"/>
    </location>
</feature>
<dbReference type="InterPro" id="IPR001789">
    <property type="entry name" value="Sig_transdc_resp-reg_receiver"/>
</dbReference>
<evidence type="ECO:0000259" key="8">
    <source>
        <dbReference type="PROSITE" id="PS50110"/>
    </source>
</evidence>
<dbReference type="InterPro" id="IPR039420">
    <property type="entry name" value="WalR-like"/>
</dbReference>
<dbReference type="CDD" id="cd00383">
    <property type="entry name" value="trans_reg_C"/>
    <property type="match status" value="1"/>
</dbReference>
<protein>
    <submittedName>
        <fullName evidence="10">Response regulator</fullName>
    </submittedName>
</protein>
<dbReference type="InterPro" id="IPR001867">
    <property type="entry name" value="OmpR/PhoB-type_DNA-bd"/>
</dbReference>
<dbReference type="Gene3D" id="6.10.250.690">
    <property type="match status" value="1"/>
</dbReference>
<reference evidence="10 11" key="1">
    <citation type="submission" date="2023-10" db="EMBL/GenBank/DDBJ databases">
        <title>Bacteria for the degradation of biodegradable plastic PBAT(Polybutylene adipate terephthalate).</title>
        <authorList>
            <person name="Weon H.-Y."/>
            <person name="Yeon J."/>
        </authorList>
    </citation>
    <scope>NUCLEOTIDE SEQUENCE [LARGE SCALE GENOMIC DNA]</scope>
    <source>
        <strain evidence="10 11">SBD 7-3</strain>
    </source>
</reference>
<dbReference type="InterPro" id="IPR036388">
    <property type="entry name" value="WH-like_DNA-bd_sf"/>
</dbReference>
<evidence type="ECO:0000256" key="6">
    <source>
        <dbReference type="PROSITE-ProRule" id="PRU00169"/>
    </source>
</evidence>
<dbReference type="PROSITE" id="PS51755">
    <property type="entry name" value="OMPR_PHOB"/>
    <property type="match status" value="1"/>
</dbReference>
<keyword evidence="4 7" id="KW-0238">DNA-binding</keyword>
<dbReference type="Pfam" id="PF00072">
    <property type="entry name" value="Response_reg"/>
    <property type="match status" value="1"/>
</dbReference>
<dbReference type="PANTHER" id="PTHR48111">
    <property type="entry name" value="REGULATOR OF RPOS"/>
    <property type="match status" value="1"/>
</dbReference>
<dbReference type="Pfam" id="PF00486">
    <property type="entry name" value="Trans_reg_C"/>
    <property type="match status" value="1"/>
</dbReference>
<dbReference type="InterPro" id="IPR011006">
    <property type="entry name" value="CheY-like_superfamily"/>
</dbReference>
<name>A0ABZ0CWA8_9BURK</name>
<dbReference type="SUPFAM" id="SSF46894">
    <property type="entry name" value="C-terminal effector domain of the bipartite response regulators"/>
    <property type="match status" value="1"/>
</dbReference>
<sequence length="296" mass="32065">MSALPTRQWLAAVLATAGQAGAGTHASAERGRYDPALSQHRGARPMTEGDASVATSVLVVDDEPELRSLLGEYFGRHGFTVRAAADALAARQAIAEAAPDLAILDVNMPGENGLSLARWLRDAHPSVGLVMLTTAGESVDRVVGLELGADDYMPKPFEMRELLARCRAVLRRLKLSQGVVAAAAAAAAESQASRCVRFGACQLDLDERRLFGADGQEIDISAAEFDLLALFARNPNRPLNRDQIMEQAHNRGWDVFDRSIDLRVMRLRRKIETNPDKPEVLKTVRNVGYVFVPAGG</sequence>
<evidence type="ECO:0000256" key="7">
    <source>
        <dbReference type="PROSITE-ProRule" id="PRU01091"/>
    </source>
</evidence>
<feature type="modified residue" description="4-aspartylphosphate" evidence="6">
    <location>
        <position position="105"/>
    </location>
</feature>